<dbReference type="EMBL" id="KY290955">
    <property type="protein sequence ID" value="APU01551.1"/>
    <property type="molecule type" value="Genomic_DNA"/>
</dbReference>
<sequence>MVSPARITKVKLRIKEEKEKLSKNSLVSWGVFFVAVSLGSLFASSMYGPILLGALSVVLFQWVQLHNLASDRVGILGKAYENPLVLVYLETGIDGVKDLDESITKWEDMTTDDREAQNKKLNVMIVVSAILVIAVITATFSGIFWLLPA</sequence>
<proteinExistence type="predicted"/>
<name>A0A219YC15_9CAUD</name>
<keyword evidence="1" id="KW-1133">Transmembrane helix</keyword>
<keyword evidence="1" id="KW-0812">Transmembrane</keyword>
<organism evidence="2 3">
    <name type="scientific">Aeromonas phage 65.2</name>
    <dbReference type="NCBI Taxonomy" id="1932896"/>
    <lineage>
        <taxon>Viruses</taxon>
        <taxon>Duplodnaviria</taxon>
        <taxon>Heunggongvirae</taxon>
        <taxon>Uroviricota</taxon>
        <taxon>Caudoviricetes</taxon>
        <taxon>Pantevenvirales</taxon>
        <taxon>Straboviridae</taxon>
        <taxon>Emmerichvirinae</taxon>
        <taxon>Ishigurovirus</taxon>
        <taxon>Ishigurovirus osborne</taxon>
    </lineage>
</organism>
<protein>
    <submittedName>
        <fullName evidence="2">Uncharacterized protein</fullName>
    </submittedName>
</protein>
<feature type="transmembrane region" description="Helical" evidence="1">
    <location>
        <begin position="123"/>
        <end position="147"/>
    </location>
</feature>
<feature type="transmembrane region" description="Helical" evidence="1">
    <location>
        <begin position="21"/>
        <end position="40"/>
    </location>
</feature>
<evidence type="ECO:0000313" key="3">
    <source>
        <dbReference type="Proteomes" id="UP000225215"/>
    </source>
</evidence>
<evidence type="ECO:0000313" key="2">
    <source>
        <dbReference type="EMBL" id="APU01551.1"/>
    </source>
</evidence>
<evidence type="ECO:0000256" key="1">
    <source>
        <dbReference type="SAM" id="Phobius"/>
    </source>
</evidence>
<accession>A0A219YC15</accession>
<feature type="transmembrane region" description="Helical" evidence="1">
    <location>
        <begin position="46"/>
        <end position="63"/>
    </location>
</feature>
<keyword evidence="1" id="KW-0472">Membrane</keyword>
<reference evidence="2 3" key="1">
    <citation type="journal article" date="2017" name="Sci. Rep.">
        <title>Characterization and diversity of phages infecting Aeromonas salmonicida subsp. salmonicida.</title>
        <authorList>
            <person name="Vincent A.T."/>
            <person name="Paquet V.E."/>
            <person name="Bernatchez A."/>
            <person name="Tremblay D.M."/>
            <person name="Moineau S."/>
            <person name="Charette S.J."/>
        </authorList>
    </citation>
    <scope>NUCLEOTIDE SEQUENCE [LARGE SCALE GENOMIC DNA]</scope>
</reference>
<dbReference type="Proteomes" id="UP000225215">
    <property type="component" value="Segment"/>
</dbReference>